<evidence type="ECO:0000313" key="3">
    <source>
        <dbReference type="Proteomes" id="UP000218890"/>
    </source>
</evidence>
<sequence>MNLIDEPWLPFRLRSGAIEYGPPCELAREDVVDLAPPRADFHGAAWQFLIGLLQTTCPPDDLEEWQAWWADPPTAEQLQEHFARVRHAFNAFGDAPLFMQELDPMEDARSASVASLLIEAPGDQGIKFNTDHFIKRGFGEAMCPRCASLALFTMQVNAPAGGSGYRTGLRGGGPLTTLVLPDDSQAPLWQKLWLNVLNADDLGGGEPDFTDGSVFPWLAATRVSKQAGTEITPEEVHPLHAYWAMPRRFRMHKEEAECRCQVCGAETTEVVREVRAKNYGHNYGGAWVHPLTPYRQDPKKPDEPPLSTKGQQGGLGYRHWEALVLEDTRNHQNLPARVVLDYQEKAEALRDFGSVSQHARLWVFGYDMDNMKARGWYATYMPLLAIPKEQGLRDRFLEWIDAMVQAASDAAWLLRSTVKSAWYSRPKDASGDFSFIDQRFWEGTESAFYSHLHQLAERLPEQDGAFMPEDVARRWHMTLYETALELFDELSLAGDAEALDMKRIVAARNELGKRLWRNKTMKTLRTWAGMEEGVGKSKDKAAKEEA</sequence>
<organism evidence="2 3">
    <name type="scientific">Halorhodospira halochloris</name>
    <name type="common">Ectothiorhodospira halochloris</name>
    <dbReference type="NCBI Taxonomy" id="1052"/>
    <lineage>
        <taxon>Bacteria</taxon>
        <taxon>Pseudomonadati</taxon>
        <taxon>Pseudomonadota</taxon>
        <taxon>Gammaproteobacteria</taxon>
        <taxon>Chromatiales</taxon>
        <taxon>Ectothiorhodospiraceae</taxon>
        <taxon>Halorhodospira</taxon>
    </lineage>
</organism>
<evidence type="ECO:0000313" key="2">
    <source>
        <dbReference type="EMBL" id="BAU57410.1"/>
    </source>
</evidence>
<protein>
    <submittedName>
        <fullName evidence="2">CRISPR-associated protein</fullName>
    </submittedName>
</protein>
<dbReference type="EMBL" id="AP017372">
    <property type="protein sequence ID" value="BAU57410.1"/>
    <property type="molecule type" value="Genomic_DNA"/>
</dbReference>
<accession>A0A0X8X8E3</accession>
<gene>
    <name evidence="2" type="ORF">HH1059_07220</name>
</gene>
<dbReference type="NCBIfam" id="TIGR02547">
    <property type="entry name" value="casA_cse1"/>
    <property type="match status" value="1"/>
</dbReference>
<dbReference type="Proteomes" id="UP000218890">
    <property type="component" value="Chromosome"/>
</dbReference>
<feature type="region of interest" description="Disordered" evidence="1">
    <location>
        <begin position="290"/>
        <end position="312"/>
    </location>
</feature>
<dbReference type="KEGG" id="hhk:HH1059_07220"/>
<dbReference type="InterPro" id="IPR013381">
    <property type="entry name" value="CRISPR-assoc_prot_Cse1"/>
</dbReference>
<dbReference type="OrthoDB" id="5392377at2"/>
<dbReference type="Pfam" id="PF09481">
    <property type="entry name" value="CRISPR_Cse1"/>
    <property type="match status" value="1"/>
</dbReference>
<reference evidence="2" key="1">
    <citation type="submission" date="2016-02" db="EMBL/GenBank/DDBJ databases">
        <title>Halorhodospira halochloris DSM-1059 complete genome, version 2.</title>
        <authorList>
            <person name="Tsukatani Y."/>
        </authorList>
    </citation>
    <scope>NUCLEOTIDE SEQUENCE</scope>
    <source>
        <strain evidence="2">DSM 1059</strain>
    </source>
</reference>
<keyword evidence="3" id="KW-1185">Reference proteome</keyword>
<name>A0A0X8X8E3_HALHR</name>
<dbReference type="RefSeq" id="WP_096408398.1">
    <property type="nucleotide sequence ID" value="NZ_AP017372.2"/>
</dbReference>
<proteinExistence type="predicted"/>
<evidence type="ECO:0000256" key="1">
    <source>
        <dbReference type="SAM" id="MobiDB-lite"/>
    </source>
</evidence>
<dbReference type="AlphaFoldDB" id="A0A0X8X8E3"/>
<dbReference type="CDD" id="cd09729">
    <property type="entry name" value="Cse1_I-E"/>
    <property type="match status" value="1"/>
</dbReference>